<comment type="similarity">
    <text evidence="3">Belongs to the mab-21 family.</text>
</comment>
<evidence type="ECO:0000256" key="5">
    <source>
        <dbReference type="ARBA" id="ARBA00022695"/>
    </source>
</evidence>
<dbReference type="InterPro" id="IPR046903">
    <property type="entry name" value="Mab-21-like_nuc_Trfase"/>
</dbReference>
<dbReference type="Pfam" id="PF03281">
    <property type="entry name" value="Mab-21"/>
    <property type="match status" value="1"/>
</dbReference>
<evidence type="ECO:0000256" key="11">
    <source>
        <dbReference type="ARBA" id="ARBA00023211"/>
    </source>
</evidence>
<keyword evidence="15" id="KW-1185">Reference proteome</keyword>
<evidence type="ECO:0000256" key="4">
    <source>
        <dbReference type="ARBA" id="ARBA00022679"/>
    </source>
</evidence>
<keyword evidence="10" id="KW-0342">GTP-binding</keyword>
<keyword evidence="9" id="KW-0460">Magnesium</keyword>
<evidence type="ECO:0000256" key="3">
    <source>
        <dbReference type="ARBA" id="ARBA00008307"/>
    </source>
</evidence>
<dbReference type="GO" id="GO:0005525">
    <property type="term" value="F:GTP binding"/>
    <property type="evidence" value="ECO:0007669"/>
    <property type="project" value="UniProtKB-KW"/>
</dbReference>
<keyword evidence="6" id="KW-0479">Metal-binding</keyword>
<evidence type="ECO:0000256" key="1">
    <source>
        <dbReference type="ARBA" id="ARBA00001936"/>
    </source>
</evidence>
<dbReference type="PANTHER" id="PTHR10656">
    <property type="entry name" value="CELL FATE DETERMINING PROTEIN MAB21-RELATED"/>
    <property type="match status" value="1"/>
</dbReference>
<name>A0ABD1ZWR6_VESSQ</name>
<evidence type="ECO:0000256" key="9">
    <source>
        <dbReference type="ARBA" id="ARBA00022842"/>
    </source>
</evidence>
<dbReference type="InterPro" id="IPR046906">
    <property type="entry name" value="Mab-21_HhH/H2TH-like"/>
</dbReference>
<evidence type="ECO:0000313" key="15">
    <source>
        <dbReference type="Proteomes" id="UP001607302"/>
    </source>
</evidence>
<dbReference type="PANTHER" id="PTHR10656:SF42">
    <property type="entry name" value="CYCLIC GMP-AMP SYNTHASE-LIKE PROTEIN-RELATED"/>
    <property type="match status" value="1"/>
</dbReference>
<sequence length="309" mass="36988">IRSCEHSGFIKIHSGLNKNKLINLGMDSREMNRLLDDDMYIDQNKFRSWMESIVTKTILNLLEIKDNRYLLKINNNEYIIRIIKSGPAFTFEVEFMNGKTINIDLVPVLEFSKDVPNMHNLSEFKTFQKQNWFAVPKPVTQVGRKCICWRTCFYEQEKEILSKNGQIKQIIRLVKKLRDTRNWKNIASYYIETIALHLLQDEPNFGKRSCTLSFMQMLCYMQKTLINRCLYYYWNNRFNLLDKLHFEEVKNISNKLGKIIKTINESIENNPYIIAFHILNTEEYKQFLEWLNKQPSEIENNEYSRCILF</sequence>
<evidence type="ECO:0000256" key="8">
    <source>
        <dbReference type="ARBA" id="ARBA00022840"/>
    </source>
</evidence>
<dbReference type="AlphaFoldDB" id="A0ABD1ZWR6"/>
<feature type="non-terminal residue" evidence="14">
    <location>
        <position position="1"/>
    </location>
</feature>
<keyword evidence="11" id="KW-0464">Manganese</keyword>
<dbReference type="Proteomes" id="UP001607302">
    <property type="component" value="Unassembled WGS sequence"/>
</dbReference>
<protein>
    <submittedName>
        <fullName evidence="14">Cyclic GMP-AMP synthase-like receptor</fullName>
    </submittedName>
</protein>
<keyword evidence="4" id="KW-0808">Transferase</keyword>
<evidence type="ECO:0000313" key="14">
    <source>
        <dbReference type="EMBL" id="KAL2712818.1"/>
    </source>
</evidence>
<comment type="cofactor">
    <cofactor evidence="2">
        <name>Mg(2+)</name>
        <dbReference type="ChEBI" id="CHEBI:18420"/>
    </cofactor>
</comment>
<feature type="domain" description="Mab-21-like nucleotidyltransferase" evidence="12">
    <location>
        <begin position="26"/>
        <end position="162"/>
    </location>
</feature>
<dbReference type="EMBL" id="JAUDFV010000164">
    <property type="protein sequence ID" value="KAL2712818.1"/>
    <property type="molecule type" value="Genomic_DNA"/>
</dbReference>
<dbReference type="GO" id="GO:0046872">
    <property type="term" value="F:metal ion binding"/>
    <property type="evidence" value="ECO:0007669"/>
    <property type="project" value="UniProtKB-KW"/>
</dbReference>
<keyword evidence="7" id="KW-0547">Nucleotide-binding</keyword>
<dbReference type="GO" id="GO:0005524">
    <property type="term" value="F:ATP binding"/>
    <property type="evidence" value="ECO:0007669"/>
    <property type="project" value="UniProtKB-KW"/>
</dbReference>
<accession>A0ABD1ZWR6</accession>
<dbReference type="Gene3D" id="1.10.1410.40">
    <property type="match status" value="1"/>
</dbReference>
<organism evidence="14 15">
    <name type="scientific">Vespula squamosa</name>
    <name type="common">Southern yellow jacket</name>
    <name type="synonym">Wasp</name>
    <dbReference type="NCBI Taxonomy" id="30214"/>
    <lineage>
        <taxon>Eukaryota</taxon>
        <taxon>Metazoa</taxon>
        <taxon>Ecdysozoa</taxon>
        <taxon>Arthropoda</taxon>
        <taxon>Hexapoda</taxon>
        <taxon>Insecta</taxon>
        <taxon>Pterygota</taxon>
        <taxon>Neoptera</taxon>
        <taxon>Endopterygota</taxon>
        <taxon>Hymenoptera</taxon>
        <taxon>Apocrita</taxon>
        <taxon>Aculeata</taxon>
        <taxon>Vespoidea</taxon>
        <taxon>Vespidae</taxon>
        <taxon>Vespinae</taxon>
        <taxon>Vespula</taxon>
    </lineage>
</organism>
<feature type="domain" description="Mab-21-like HhH/H2TH-like" evidence="13">
    <location>
        <begin position="167"/>
        <end position="256"/>
    </location>
</feature>
<evidence type="ECO:0000256" key="2">
    <source>
        <dbReference type="ARBA" id="ARBA00001946"/>
    </source>
</evidence>
<dbReference type="Gene3D" id="3.30.460.90">
    <property type="match status" value="1"/>
</dbReference>
<evidence type="ECO:0000259" key="13">
    <source>
        <dbReference type="Pfam" id="PF20266"/>
    </source>
</evidence>
<comment type="caution">
    <text evidence="14">The sequence shown here is derived from an EMBL/GenBank/DDBJ whole genome shotgun (WGS) entry which is preliminary data.</text>
</comment>
<dbReference type="GO" id="GO:0016779">
    <property type="term" value="F:nucleotidyltransferase activity"/>
    <property type="evidence" value="ECO:0007669"/>
    <property type="project" value="UniProtKB-KW"/>
</dbReference>
<gene>
    <name evidence="14" type="ORF">V1478_017409</name>
</gene>
<keyword evidence="8" id="KW-0067">ATP-binding</keyword>
<dbReference type="SMART" id="SM01265">
    <property type="entry name" value="Mab-21"/>
    <property type="match status" value="1"/>
</dbReference>
<keyword evidence="5" id="KW-0548">Nucleotidyltransferase</keyword>
<dbReference type="Pfam" id="PF20266">
    <property type="entry name" value="Mab-21_C"/>
    <property type="match status" value="1"/>
</dbReference>
<reference evidence="14 15" key="1">
    <citation type="journal article" date="2024" name="Ann. Entomol. Soc. Am.">
        <title>Genomic analyses of the southern and eastern yellowjacket wasps (Hymenoptera: Vespidae) reveal evolutionary signatures of social life.</title>
        <authorList>
            <person name="Catto M.A."/>
            <person name="Caine P.B."/>
            <person name="Orr S.E."/>
            <person name="Hunt B.G."/>
            <person name="Goodisman M.A.D."/>
        </authorList>
    </citation>
    <scope>NUCLEOTIDE SEQUENCE [LARGE SCALE GENOMIC DNA]</scope>
    <source>
        <strain evidence="14">233</strain>
        <tissue evidence="14">Head and thorax</tissue>
    </source>
</reference>
<evidence type="ECO:0000256" key="10">
    <source>
        <dbReference type="ARBA" id="ARBA00023134"/>
    </source>
</evidence>
<proteinExistence type="inferred from homology"/>
<dbReference type="InterPro" id="IPR024810">
    <property type="entry name" value="MAB21L/cGLR"/>
</dbReference>
<evidence type="ECO:0000259" key="12">
    <source>
        <dbReference type="Pfam" id="PF03281"/>
    </source>
</evidence>
<evidence type="ECO:0000256" key="7">
    <source>
        <dbReference type="ARBA" id="ARBA00022741"/>
    </source>
</evidence>
<evidence type="ECO:0000256" key="6">
    <source>
        <dbReference type="ARBA" id="ARBA00022723"/>
    </source>
</evidence>
<comment type="cofactor">
    <cofactor evidence="1">
        <name>Mn(2+)</name>
        <dbReference type="ChEBI" id="CHEBI:29035"/>
    </cofactor>
</comment>